<dbReference type="OrthoDB" id="8889669at2"/>
<evidence type="ECO:0000259" key="2">
    <source>
        <dbReference type="PROSITE" id="PS50110"/>
    </source>
</evidence>
<comment type="caution">
    <text evidence="4">The sequence shown here is derived from an EMBL/GenBank/DDBJ whole genome shotgun (WGS) entry which is preliminary data.</text>
</comment>
<dbReference type="AlphaFoldDB" id="A0A4Y9SCZ2"/>
<dbReference type="Pfam" id="PF04397">
    <property type="entry name" value="LytTR"/>
    <property type="match status" value="1"/>
</dbReference>
<evidence type="ECO:0000256" key="1">
    <source>
        <dbReference type="PROSITE-ProRule" id="PRU00169"/>
    </source>
</evidence>
<dbReference type="PROSITE" id="PS50110">
    <property type="entry name" value="RESPONSE_REGULATORY"/>
    <property type="match status" value="1"/>
</dbReference>
<keyword evidence="1" id="KW-0597">Phosphoprotein</keyword>
<dbReference type="PANTHER" id="PTHR37299:SF1">
    <property type="entry name" value="STAGE 0 SPORULATION PROTEIN A HOMOLOG"/>
    <property type="match status" value="1"/>
</dbReference>
<dbReference type="InterPro" id="IPR007492">
    <property type="entry name" value="LytTR_DNA-bd_dom"/>
</dbReference>
<dbReference type="Pfam" id="PF00072">
    <property type="entry name" value="Response_reg"/>
    <property type="match status" value="1"/>
</dbReference>
<feature type="domain" description="HTH LytTR-type" evidence="3">
    <location>
        <begin position="129"/>
        <end position="233"/>
    </location>
</feature>
<feature type="domain" description="Response regulatory" evidence="2">
    <location>
        <begin position="3"/>
        <end position="117"/>
    </location>
</feature>
<name>A0A4Y9SCZ2_9BURK</name>
<keyword evidence="5" id="KW-1185">Reference proteome</keyword>
<dbReference type="RefSeq" id="WP_135207174.1">
    <property type="nucleotide sequence ID" value="NZ_SPVF01000132.1"/>
</dbReference>
<proteinExistence type="predicted"/>
<evidence type="ECO:0000313" key="5">
    <source>
        <dbReference type="Proteomes" id="UP000298438"/>
    </source>
</evidence>
<reference evidence="4 5" key="1">
    <citation type="submission" date="2019-03" db="EMBL/GenBank/DDBJ databases">
        <title>Draft Genome Sequence of Massilia arenosa sp. nov., a Novel Massilia Species Isolated from a Sandy-loam Maize Soil.</title>
        <authorList>
            <person name="Raths R."/>
            <person name="Peta V."/>
            <person name="Bucking H."/>
        </authorList>
    </citation>
    <scope>NUCLEOTIDE SEQUENCE [LARGE SCALE GENOMIC DNA]</scope>
    <source>
        <strain evidence="4 5">MC02</strain>
    </source>
</reference>
<dbReference type="GO" id="GO:0003677">
    <property type="term" value="F:DNA binding"/>
    <property type="evidence" value="ECO:0007669"/>
    <property type="project" value="InterPro"/>
</dbReference>
<feature type="modified residue" description="4-aspartylphosphate" evidence="1">
    <location>
        <position position="54"/>
    </location>
</feature>
<dbReference type="SMART" id="SM00448">
    <property type="entry name" value="REC"/>
    <property type="match status" value="1"/>
</dbReference>
<dbReference type="InterPro" id="IPR011006">
    <property type="entry name" value="CheY-like_superfamily"/>
</dbReference>
<dbReference type="InterPro" id="IPR001789">
    <property type="entry name" value="Sig_transdc_resp-reg_receiver"/>
</dbReference>
<evidence type="ECO:0000259" key="3">
    <source>
        <dbReference type="PROSITE" id="PS50930"/>
    </source>
</evidence>
<gene>
    <name evidence="4" type="ORF">E4L96_10525</name>
</gene>
<dbReference type="InterPro" id="IPR046947">
    <property type="entry name" value="LytR-like"/>
</dbReference>
<dbReference type="SUPFAM" id="SSF52172">
    <property type="entry name" value="CheY-like"/>
    <property type="match status" value="1"/>
</dbReference>
<protein>
    <submittedName>
        <fullName evidence="4">Response regulator transcription factor</fullName>
    </submittedName>
</protein>
<dbReference type="PANTHER" id="PTHR37299">
    <property type="entry name" value="TRANSCRIPTIONAL REGULATOR-RELATED"/>
    <property type="match status" value="1"/>
</dbReference>
<dbReference type="SMART" id="SM00850">
    <property type="entry name" value="LytTR"/>
    <property type="match status" value="1"/>
</dbReference>
<accession>A0A4Y9SCZ2</accession>
<sequence>MMRCLIVDDEPLAIQVLRSLAERTGGLEIVGTAQHARAAMHAIATLRPELVLLDIGMPGASGIDVARELRAHEQPPLVVFVTAYDHFAAQAFDLDVTDYVLKPVQQDRFARALGRAAERHAQRTDQAVLWLPYAGTMQRVPLTDVLQLDAERDYVRVVTADRTYLMRGTLTDLEQRLPPGNFLRVHRSTILRTDRISGLRHVGAGTWDILDSEGEPVRIGRSYLDQVRAHLGLPG</sequence>
<dbReference type="Gene3D" id="2.40.50.1020">
    <property type="entry name" value="LytTr DNA-binding domain"/>
    <property type="match status" value="1"/>
</dbReference>
<dbReference type="Gene3D" id="3.40.50.2300">
    <property type="match status" value="1"/>
</dbReference>
<dbReference type="EMBL" id="SPVF01000132">
    <property type="protein sequence ID" value="TFW20397.1"/>
    <property type="molecule type" value="Genomic_DNA"/>
</dbReference>
<dbReference type="Proteomes" id="UP000298438">
    <property type="component" value="Unassembled WGS sequence"/>
</dbReference>
<organism evidence="4 5">
    <name type="scientific">Zemynaea arenosa</name>
    <dbReference type="NCBI Taxonomy" id="2561931"/>
    <lineage>
        <taxon>Bacteria</taxon>
        <taxon>Pseudomonadati</taxon>
        <taxon>Pseudomonadota</taxon>
        <taxon>Betaproteobacteria</taxon>
        <taxon>Burkholderiales</taxon>
        <taxon>Oxalobacteraceae</taxon>
        <taxon>Telluria group</taxon>
        <taxon>Zemynaea</taxon>
    </lineage>
</organism>
<dbReference type="GO" id="GO:0000156">
    <property type="term" value="F:phosphorelay response regulator activity"/>
    <property type="evidence" value="ECO:0007669"/>
    <property type="project" value="InterPro"/>
</dbReference>
<evidence type="ECO:0000313" key="4">
    <source>
        <dbReference type="EMBL" id="TFW20397.1"/>
    </source>
</evidence>
<dbReference type="PROSITE" id="PS50930">
    <property type="entry name" value="HTH_LYTTR"/>
    <property type="match status" value="1"/>
</dbReference>